<sequence length="215" mass="24243">MKLSESRLIRNLDRFATAALIFYVIFILVKVFSTSAPALSKSVKGYDMYGVQVRVSDKSDPKASLEDWFRNKVVVRKTNIGTVEVRFKTYSQLFSFPAIIFQIAQYLHWICIGLLALGTKYFFASLRRDNVFTAKNGRIIISMGFLLMLLPLLGWLAQELFLNCIATLNLNDSGYLLSNGRKFFDSTTLVGLVVIALGLAFKVGVQIKQENEAFV</sequence>
<protein>
    <recommendedName>
        <fullName evidence="4">DUF2975 domain-containing protein</fullName>
    </recommendedName>
</protein>
<organism evidence="2 3">
    <name type="scientific">Pedobacter rhizosphaerae</name>
    <dbReference type="NCBI Taxonomy" id="390241"/>
    <lineage>
        <taxon>Bacteria</taxon>
        <taxon>Pseudomonadati</taxon>
        <taxon>Bacteroidota</taxon>
        <taxon>Sphingobacteriia</taxon>
        <taxon>Sphingobacteriales</taxon>
        <taxon>Sphingobacteriaceae</taxon>
        <taxon>Pedobacter</taxon>
    </lineage>
</organism>
<keyword evidence="1" id="KW-0472">Membrane</keyword>
<evidence type="ECO:0000256" key="1">
    <source>
        <dbReference type="SAM" id="Phobius"/>
    </source>
</evidence>
<reference evidence="3" key="1">
    <citation type="submission" date="2016-10" db="EMBL/GenBank/DDBJ databases">
        <authorList>
            <person name="Varghese N."/>
            <person name="Submissions S."/>
        </authorList>
    </citation>
    <scope>NUCLEOTIDE SEQUENCE [LARGE SCALE GENOMIC DNA]</scope>
    <source>
        <strain evidence="3">DSM 18610</strain>
    </source>
</reference>
<feature type="transmembrane region" description="Helical" evidence="1">
    <location>
        <begin position="183"/>
        <end position="201"/>
    </location>
</feature>
<evidence type="ECO:0008006" key="4">
    <source>
        <dbReference type="Google" id="ProtNLM"/>
    </source>
</evidence>
<evidence type="ECO:0000313" key="3">
    <source>
        <dbReference type="Proteomes" id="UP000199572"/>
    </source>
</evidence>
<keyword evidence="3" id="KW-1185">Reference proteome</keyword>
<dbReference type="EMBL" id="FOGG01000005">
    <property type="protein sequence ID" value="SER17527.1"/>
    <property type="molecule type" value="Genomic_DNA"/>
</dbReference>
<gene>
    <name evidence="2" type="ORF">SAMN04488023_10558</name>
</gene>
<dbReference type="AlphaFoldDB" id="A0A1H9M218"/>
<name>A0A1H9M218_9SPHI</name>
<feature type="transmembrane region" description="Helical" evidence="1">
    <location>
        <begin position="94"/>
        <end position="118"/>
    </location>
</feature>
<proteinExistence type="predicted"/>
<dbReference type="Proteomes" id="UP000199572">
    <property type="component" value="Unassembled WGS sequence"/>
</dbReference>
<evidence type="ECO:0000313" key="2">
    <source>
        <dbReference type="EMBL" id="SER17527.1"/>
    </source>
</evidence>
<feature type="transmembrane region" description="Helical" evidence="1">
    <location>
        <begin position="12"/>
        <end position="32"/>
    </location>
</feature>
<keyword evidence="1" id="KW-0812">Transmembrane</keyword>
<dbReference type="STRING" id="390241.SAMN04488023_10558"/>
<keyword evidence="1" id="KW-1133">Transmembrane helix</keyword>
<feature type="transmembrane region" description="Helical" evidence="1">
    <location>
        <begin position="139"/>
        <end position="157"/>
    </location>
</feature>
<accession>A0A1H9M218</accession>
<dbReference type="RefSeq" id="WP_175474478.1">
    <property type="nucleotide sequence ID" value="NZ_FOGG01000005.1"/>
</dbReference>